<keyword evidence="2" id="KW-1185">Reference proteome</keyword>
<evidence type="ECO:0008006" key="3">
    <source>
        <dbReference type="Google" id="ProtNLM"/>
    </source>
</evidence>
<comment type="caution">
    <text evidence="1">The sequence shown here is derived from an EMBL/GenBank/DDBJ whole genome shotgun (WGS) entry which is preliminary data.</text>
</comment>
<evidence type="ECO:0000313" key="2">
    <source>
        <dbReference type="Proteomes" id="UP001221208"/>
    </source>
</evidence>
<proteinExistence type="predicted"/>
<accession>A0ABT5JW49</accession>
<gene>
    <name evidence="1" type="ORF">OIK44_05010</name>
</gene>
<reference evidence="1 2" key="1">
    <citation type="submission" date="2022-10" db="EMBL/GenBank/DDBJ databases">
        <title>Janthinobacterium sp. hw3 Genome sequencing.</title>
        <authorList>
            <person name="Park S."/>
        </authorList>
    </citation>
    <scope>NUCLEOTIDE SEQUENCE [LARGE SCALE GENOMIC DNA]</scope>
    <source>
        <strain evidence="2">hw3</strain>
    </source>
</reference>
<name>A0ABT5JW49_9BURK</name>
<dbReference type="Proteomes" id="UP001221208">
    <property type="component" value="Unassembled WGS sequence"/>
</dbReference>
<evidence type="ECO:0000313" key="1">
    <source>
        <dbReference type="EMBL" id="MDC8756946.1"/>
    </source>
</evidence>
<organism evidence="1 2">
    <name type="scientific">Janthinobacterium fluminis</name>
    <dbReference type="NCBI Taxonomy" id="2987524"/>
    <lineage>
        <taxon>Bacteria</taxon>
        <taxon>Pseudomonadati</taxon>
        <taxon>Pseudomonadota</taxon>
        <taxon>Betaproteobacteria</taxon>
        <taxon>Burkholderiales</taxon>
        <taxon>Oxalobacteraceae</taxon>
        <taxon>Janthinobacterium</taxon>
    </lineage>
</organism>
<dbReference type="EMBL" id="JAQQXR010000001">
    <property type="protein sequence ID" value="MDC8756946.1"/>
    <property type="molecule type" value="Genomic_DNA"/>
</dbReference>
<sequence length="100" mass="10956">MNEYIIFMLDDTTNRSASTNSTLWAEYISALRKSGQFDGGSSIGNGERHRKGEPAKAAGIDVTGFIRVRAASMEDARRFLIGNPDYEAGGSVEIRELPKD</sequence>
<dbReference type="RefSeq" id="WP_273669600.1">
    <property type="nucleotide sequence ID" value="NZ_JAQQXR010000001.1"/>
</dbReference>
<protein>
    <recommendedName>
        <fullName evidence="3">YCII-related domain-containing protein</fullName>
    </recommendedName>
</protein>